<evidence type="ECO:0000259" key="13">
    <source>
        <dbReference type="SMART" id="SM00382"/>
    </source>
</evidence>
<dbReference type="Gene3D" id="1.10.8.60">
    <property type="match status" value="2"/>
</dbReference>
<dbReference type="Gene3D" id="3.40.50.300">
    <property type="entry name" value="P-loop containing nucleotide triphosphate hydrolases"/>
    <property type="match status" value="2"/>
</dbReference>
<sequence>MDSSQHELEHPKKRRRREPTLRPLSARLGFDDSIKGTAAFVSESLWVKVAGKEGGASLHASLPFVALTPWSPLHTDVQESTWTILPVQPLKTGVSSDLSFEGNVVRLSPNSSACQSILKTYAAVDRDRHPGHVPKSIEIRAIPTKPLALETVYVSVEKGLLDRVDNIQNKFGGGFQYARDRKTGMANGVLHNVPAQISRMTSLVREALGQLPIIHSGDVFPLPLPAHPITHVPPPPAIIVECEPVAQGLLSPKTKIVLIQTGSSQEKALKKLAPVHPIIEESLEDTAEDTSNDQFYSAAEDRQTETGSDGDDVSDEETESEVSGHEDSDEDSDSMDDMISLSAPGLPPQQAGTLSAMTAATPRAGGGKRTGTQTPGSVYSSFTSTTARAGARPGKVFRTEALLQRVPIELLHPKPSPEDDEESFVFIDTSTLAKIGCFSGDWVRIEVSRIVSSQGFPTSAFKSLGGLNDEEESDWRTVRVFGLSGLSTLQPRYAVDKTGDRRSSFSQRDLLMPLSPVLYLSPTLLANLSNAQYVKVGALPTAPRHLEPRSIQSSHPTTSKAPPLAKEVVFSKLSDPITTNPTLQSTLFSSLKYYLESKKRMLKKGDLVAVPVDQELGKAIASSTGAEDNAGEDETITKLNIPEGTGPARFAIAWFSVQQIDVEPSTLEGDSDRDRWGGVVTLDTSQARVSQSGSSIASVSFLTELWSKYWFGIKRVTQRQVHKVDHIATAADLPPLERLPLEKRLSGLISASVSTRAIGLGLPPLVILLHSTQRQIGKSYIASSACAGVGVHTFTISAHDLLSENASTTGGGDVKTEALLRTRAERALSGGPQQTALLIQHIDALTADRMVPVLQEIISWSRVLIATTTKIDDIPAGIRSLFSHEFEVTAPDENARELILRNACTTSSTPLSTSINLKSLALQTAALVAGDLLDVVNRATLARSERLLALAEAQKCRLSDIYISGGQAATHLLSSDFSRAISAARSTFSDAIGAPKIPTVTWQDVGGLSSQKDAIMETISLPLTHPELFANGIRKRSGILFYGPPGTGKTLLAKAIATEFSLNFFSVKGPELLNMYIGESEANVRRVFQRARDARPCVVFFDELDSVAPKRGNQGDSGGVMDRIVSQLLAELDGMSSGGGSSSDNNADGSSSSPSNAGGVFVIGATNRPDLLDPALLRPGRFDKMLYLGVADTHDQQETILKALTRNFTLAPDVSLRKVASRLPFTYTGADLYALCSDAMLKAITRKTQAVDEKVRQISKLRGEEISTGYFFDHLATEEDVQVVVGEEDFIAAQNELVGSVSKKELEHFERIRNMFEEQDITVSSAKDGAGGGQNGTKDAQPPQQQPQQNQARLPLRPSSTATATTTPNPFRSDQNRLQQPGLDSGANAQQQPPPQAVSSQQARPLHASSVNDNNSNINSTKGKGKQRADNASANVNATTTRLDLGNVNGPPAQVPFPRIGNPDSGASSDADDDYGVSTGRGGFQSHVNGSLGAGGVFSGAANLDGNAITGKSKGKAVERTGRSPLLDNGTGVVDGDGNGFLDGVEGDDEGLYDDD</sequence>
<evidence type="ECO:0000256" key="6">
    <source>
        <dbReference type="ARBA" id="ARBA00023136"/>
    </source>
</evidence>
<feature type="domain" description="AAA+ ATPase" evidence="13">
    <location>
        <begin position="1035"/>
        <end position="1192"/>
    </location>
</feature>
<keyword evidence="6" id="KW-0472">Membrane</keyword>
<dbReference type="PANTHER" id="PTHR23077">
    <property type="entry name" value="AAA-FAMILY ATPASE"/>
    <property type="match status" value="1"/>
</dbReference>
<dbReference type="FunFam" id="1.10.8.60:FF:000039">
    <property type="entry name" value="peroxisome biogenesis factor 6"/>
    <property type="match status" value="1"/>
</dbReference>
<feature type="compositionally biased region" description="Basic and acidic residues" evidence="12">
    <location>
        <begin position="1"/>
        <end position="10"/>
    </location>
</feature>
<feature type="region of interest" description="Disordered" evidence="12">
    <location>
        <begin position="1"/>
        <end position="21"/>
    </location>
</feature>
<dbReference type="SMART" id="SM00382">
    <property type="entry name" value="AAA"/>
    <property type="match status" value="2"/>
</dbReference>
<feature type="compositionally biased region" description="Acidic residues" evidence="12">
    <location>
        <begin position="327"/>
        <end position="336"/>
    </location>
</feature>
<feature type="compositionally biased region" description="Acidic residues" evidence="12">
    <location>
        <begin position="308"/>
        <end position="320"/>
    </location>
</feature>
<feature type="compositionally biased region" description="Polar residues" evidence="12">
    <location>
        <begin position="1430"/>
        <end position="1442"/>
    </location>
</feature>
<dbReference type="Proteomes" id="UP001161757">
    <property type="component" value="Unassembled WGS sequence"/>
</dbReference>
<keyword evidence="2" id="KW-0962">Peroxisome biogenesis</keyword>
<accession>A0AAN6F0W6</accession>
<gene>
    <name evidence="14" type="primary">PEX6</name>
    <name evidence="14" type="ORF">HRR80_001088</name>
</gene>
<feature type="compositionally biased region" description="Polar residues" evidence="12">
    <location>
        <begin position="1369"/>
        <end position="1379"/>
    </location>
</feature>
<evidence type="ECO:0000256" key="2">
    <source>
        <dbReference type="ARBA" id="ARBA00022593"/>
    </source>
</evidence>
<feature type="region of interest" description="Disordered" evidence="12">
    <location>
        <begin position="298"/>
        <end position="380"/>
    </location>
</feature>
<dbReference type="EMBL" id="JAJGCB010000002">
    <property type="protein sequence ID" value="KAJ8994369.1"/>
    <property type="molecule type" value="Genomic_DNA"/>
</dbReference>
<dbReference type="GO" id="GO:0005778">
    <property type="term" value="C:peroxisomal membrane"/>
    <property type="evidence" value="ECO:0007669"/>
    <property type="project" value="UniProtKB-SubCell"/>
</dbReference>
<name>A0AAN6F0W6_EXODE</name>
<dbReference type="InterPro" id="IPR056995">
    <property type="entry name" value="PEX6_4th_dom"/>
</dbReference>
<feature type="compositionally biased region" description="Low complexity" evidence="12">
    <location>
        <begin position="1340"/>
        <end position="1368"/>
    </location>
</feature>
<dbReference type="InterPro" id="IPR047533">
    <property type="entry name" value="RecA-like_PEX6_r2"/>
</dbReference>
<dbReference type="Pfam" id="PF00004">
    <property type="entry name" value="AAA"/>
    <property type="match status" value="2"/>
</dbReference>
<feature type="domain" description="AAA+ ATPase" evidence="13">
    <location>
        <begin position="763"/>
        <end position="892"/>
    </location>
</feature>
<comment type="subunit">
    <text evidence="11">Interacts with PEX1; forming the PEX1-PEX6 AAA ATPase complex, which is composed of a heterohexamer formed by a trimer of PEX1-PEX6 dimers.</text>
</comment>
<dbReference type="Pfam" id="PF23315">
    <property type="entry name" value="PEX6_4th"/>
    <property type="match status" value="1"/>
</dbReference>
<feature type="compositionally biased region" description="Low complexity" evidence="12">
    <location>
        <begin position="1142"/>
        <end position="1155"/>
    </location>
</feature>
<feature type="region of interest" description="Disordered" evidence="12">
    <location>
        <begin position="1134"/>
        <end position="1155"/>
    </location>
</feature>
<dbReference type="PROSITE" id="PS00674">
    <property type="entry name" value="AAA"/>
    <property type="match status" value="1"/>
</dbReference>
<evidence type="ECO:0000256" key="8">
    <source>
        <dbReference type="ARBA" id="ARBA00034811"/>
    </source>
</evidence>
<dbReference type="SUPFAM" id="SSF52540">
    <property type="entry name" value="P-loop containing nucleoside triphosphate hydrolases"/>
    <property type="match status" value="2"/>
</dbReference>
<comment type="catalytic activity">
    <reaction evidence="10">
        <text>ATP + H2O = ADP + phosphate + H(+)</text>
        <dbReference type="Rhea" id="RHEA:13065"/>
        <dbReference type="ChEBI" id="CHEBI:15377"/>
        <dbReference type="ChEBI" id="CHEBI:15378"/>
        <dbReference type="ChEBI" id="CHEBI:30616"/>
        <dbReference type="ChEBI" id="CHEBI:43474"/>
        <dbReference type="ChEBI" id="CHEBI:456216"/>
    </reaction>
    <physiologicalReaction direction="left-to-right" evidence="10">
        <dbReference type="Rhea" id="RHEA:13066"/>
    </physiologicalReaction>
</comment>
<reference evidence="14" key="1">
    <citation type="submission" date="2023-01" db="EMBL/GenBank/DDBJ databases">
        <title>Exophiala dermititidis isolated from Cystic Fibrosis Patient.</title>
        <authorList>
            <person name="Kurbessoian T."/>
            <person name="Crocker A."/>
            <person name="Murante D."/>
            <person name="Hogan D.A."/>
            <person name="Stajich J.E."/>
        </authorList>
    </citation>
    <scope>NUCLEOTIDE SEQUENCE</scope>
    <source>
        <strain evidence="14">Ex8</strain>
    </source>
</reference>
<dbReference type="GO" id="GO:0005524">
    <property type="term" value="F:ATP binding"/>
    <property type="evidence" value="ECO:0007669"/>
    <property type="project" value="UniProtKB-KW"/>
</dbReference>
<evidence type="ECO:0000256" key="1">
    <source>
        <dbReference type="ARBA" id="ARBA00006914"/>
    </source>
</evidence>
<evidence type="ECO:0000256" key="11">
    <source>
        <dbReference type="ARBA" id="ARBA00062700"/>
    </source>
</evidence>
<comment type="caution">
    <text evidence="14">The sequence shown here is derived from an EMBL/GenBank/DDBJ whole genome shotgun (WGS) entry which is preliminary data.</text>
</comment>
<dbReference type="InterPro" id="IPR003593">
    <property type="entry name" value="AAA+_ATPase"/>
</dbReference>
<evidence type="ECO:0000256" key="5">
    <source>
        <dbReference type="ARBA" id="ARBA00022840"/>
    </source>
</evidence>
<evidence type="ECO:0000256" key="9">
    <source>
        <dbReference type="ARBA" id="ARBA00034920"/>
    </source>
</evidence>
<evidence type="ECO:0000256" key="7">
    <source>
        <dbReference type="ARBA" id="ARBA00034691"/>
    </source>
</evidence>
<feature type="region of interest" description="Disordered" evidence="12">
    <location>
        <begin position="1508"/>
        <end position="1556"/>
    </location>
</feature>
<dbReference type="InterPro" id="IPR003960">
    <property type="entry name" value="ATPase_AAA_CS"/>
</dbReference>
<evidence type="ECO:0000256" key="12">
    <source>
        <dbReference type="SAM" id="MobiDB-lite"/>
    </source>
</evidence>
<keyword evidence="3" id="KW-0547">Nucleotide-binding</keyword>
<comment type="subcellular location">
    <subcellularLocation>
        <location evidence="7">Peroxisome membrane</location>
        <topology evidence="7">Peripheral membrane protein</topology>
        <orientation evidence="7">Cytoplasmic side</orientation>
    </subcellularLocation>
</comment>
<evidence type="ECO:0000313" key="15">
    <source>
        <dbReference type="Proteomes" id="UP001161757"/>
    </source>
</evidence>
<keyword evidence="5" id="KW-0067">ATP-binding</keyword>
<feature type="compositionally biased region" description="Low complexity" evidence="12">
    <location>
        <begin position="1397"/>
        <end position="1420"/>
    </location>
</feature>
<dbReference type="Pfam" id="PF23120">
    <property type="entry name" value="PEX6_N"/>
    <property type="match status" value="1"/>
</dbReference>
<dbReference type="InterPro" id="IPR027417">
    <property type="entry name" value="P-loop_NTPase"/>
</dbReference>
<dbReference type="CDD" id="cd19527">
    <property type="entry name" value="RecA-like_PEX6_r2"/>
    <property type="match status" value="1"/>
</dbReference>
<evidence type="ECO:0000313" key="14">
    <source>
        <dbReference type="EMBL" id="KAJ8994369.1"/>
    </source>
</evidence>
<dbReference type="InterPro" id="IPR003959">
    <property type="entry name" value="ATPase_AAA_core"/>
</dbReference>
<feature type="compositionally biased region" description="Acidic residues" evidence="12">
    <location>
        <begin position="1545"/>
        <end position="1556"/>
    </location>
</feature>
<dbReference type="GO" id="GO:0005829">
    <property type="term" value="C:cytosol"/>
    <property type="evidence" value="ECO:0007669"/>
    <property type="project" value="TreeGrafter"/>
</dbReference>
<evidence type="ECO:0000256" key="4">
    <source>
        <dbReference type="ARBA" id="ARBA00022801"/>
    </source>
</evidence>
<feature type="compositionally biased region" description="Polar residues" evidence="12">
    <location>
        <begin position="370"/>
        <end position="380"/>
    </location>
</feature>
<dbReference type="PANTHER" id="PTHR23077:SF9">
    <property type="entry name" value="PEROXISOMAL ATPASE PEX6"/>
    <property type="match status" value="1"/>
</dbReference>
<dbReference type="FunFam" id="3.40.50.300:FF:000109">
    <property type="entry name" value="Peroxisomal biogenesis factor 6"/>
    <property type="match status" value="1"/>
</dbReference>
<evidence type="ECO:0000256" key="3">
    <source>
        <dbReference type="ARBA" id="ARBA00022741"/>
    </source>
</evidence>
<evidence type="ECO:0000256" key="10">
    <source>
        <dbReference type="ARBA" id="ARBA00048778"/>
    </source>
</evidence>
<organism evidence="14 15">
    <name type="scientific">Exophiala dermatitidis</name>
    <name type="common">Black yeast-like fungus</name>
    <name type="synonym">Wangiella dermatitidis</name>
    <dbReference type="NCBI Taxonomy" id="5970"/>
    <lineage>
        <taxon>Eukaryota</taxon>
        <taxon>Fungi</taxon>
        <taxon>Dikarya</taxon>
        <taxon>Ascomycota</taxon>
        <taxon>Pezizomycotina</taxon>
        <taxon>Eurotiomycetes</taxon>
        <taxon>Chaetothyriomycetidae</taxon>
        <taxon>Chaetothyriales</taxon>
        <taxon>Herpotrichiellaceae</taxon>
        <taxon>Exophiala</taxon>
    </lineage>
</organism>
<keyword evidence="4" id="KW-0378">Hydrolase</keyword>
<feature type="region of interest" description="Disordered" evidence="12">
    <location>
        <begin position="1325"/>
        <end position="1472"/>
    </location>
</feature>
<dbReference type="InterPro" id="IPR050168">
    <property type="entry name" value="AAA_ATPase_domain"/>
</dbReference>
<protein>
    <recommendedName>
        <fullName evidence="8">Peroxisomal ATPase PEX6</fullName>
    </recommendedName>
    <alternativeName>
        <fullName evidence="9">Peroxin-6</fullName>
    </alternativeName>
</protein>
<comment type="similarity">
    <text evidence="1">Belongs to the AAA ATPase family.</text>
</comment>
<dbReference type="GO" id="GO:0016558">
    <property type="term" value="P:protein import into peroxisome matrix"/>
    <property type="evidence" value="ECO:0007669"/>
    <property type="project" value="TreeGrafter"/>
</dbReference>
<dbReference type="GO" id="GO:0016887">
    <property type="term" value="F:ATP hydrolysis activity"/>
    <property type="evidence" value="ECO:0007669"/>
    <property type="project" value="InterPro"/>
</dbReference>
<proteinExistence type="inferred from homology"/>